<dbReference type="OrthoDB" id="5840532at2759"/>
<protein>
    <submittedName>
        <fullName evidence="5">Carbonyl reductase family member</fullName>
    </submittedName>
    <submittedName>
        <fullName evidence="4">FabG, Dehydrogenase with different specificities (Related to short-chain alcohol dehydrogenase)</fullName>
    </submittedName>
</protein>
<reference evidence="4 6" key="1">
    <citation type="journal article" date="2018" name="BMC Genomics">
        <title>Comparative genomics of the wheat fungal pathogen Pyrenophora tritici-repentis reveals chromosomal variations and genome plasticity.</title>
        <authorList>
            <person name="Moolhuijzen P."/>
            <person name="See P.T."/>
            <person name="Hane J.K."/>
            <person name="Shi G."/>
            <person name="Liu Z."/>
            <person name="Oliver R.P."/>
            <person name="Moffat C.S."/>
        </authorList>
    </citation>
    <scope>NUCLEOTIDE SEQUENCE [LARGE SCALE GENOMIC DNA]</scope>
    <source>
        <strain evidence="4">M4</strain>
    </source>
</reference>
<comment type="caution">
    <text evidence="5">The sequence shown here is derived from an EMBL/GenBank/DDBJ whole genome shotgun (WGS) entry which is preliminary data.</text>
</comment>
<reference evidence="5" key="2">
    <citation type="submission" date="2021-05" db="EMBL/GenBank/DDBJ databases">
        <authorList>
            <person name="Moolhuijzen P.M."/>
            <person name="Moffat C.S."/>
        </authorList>
    </citation>
    <scope>NUCLEOTIDE SEQUENCE</scope>
    <source>
        <strain evidence="5">86-124</strain>
    </source>
</reference>
<dbReference type="PANTHER" id="PTHR24321">
    <property type="entry name" value="DEHYDROGENASES, SHORT CHAIN"/>
    <property type="match status" value="1"/>
</dbReference>
<organism evidence="5 7">
    <name type="scientific">Pyrenophora tritici-repentis</name>
    <dbReference type="NCBI Taxonomy" id="45151"/>
    <lineage>
        <taxon>Eukaryota</taxon>
        <taxon>Fungi</taxon>
        <taxon>Dikarya</taxon>
        <taxon>Ascomycota</taxon>
        <taxon>Pezizomycotina</taxon>
        <taxon>Dothideomycetes</taxon>
        <taxon>Pleosporomycetidae</taxon>
        <taxon>Pleosporales</taxon>
        <taxon>Pleosporineae</taxon>
        <taxon>Pleosporaceae</taxon>
        <taxon>Pyrenophora</taxon>
    </lineage>
</organism>
<keyword evidence="3" id="KW-0560">Oxidoreductase</keyword>
<name>A0A317B781_9PLEO</name>
<reference evidence="5" key="3">
    <citation type="journal article" date="2022" name="bioRxiv">
        <title>A global pangenome for the wheat fungal pathogen Pyrenophora tritici-repentis and prediction of effector protein structural homology.</title>
        <authorList>
            <person name="Moolhuijzen P."/>
            <person name="See P.T."/>
            <person name="Shi G."/>
            <person name="Powell H.R."/>
            <person name="Cockram J."/>
            <person name="Jorgensen L.N."/>
            <person name="Benslimane H."/>
            <person name="Strelkov S.E."/>
            <person name="Turner J."/>
            <person name="Liu Z."/>
            <person name="Moffat C.S."/>
        </authorList>
    </citation>
    <scope>NUCLEOTIDE SEQUENCE</scope>
    <source>
        <strain evidence="5">86-124</strain>
    </source>
</reference>
<dbReference type="GO" id="GO:0016491">
    <property type="term" value="F:oxidoreductase activity"/>
    <property type="evidence" value="ECO:0007669"/>
    <property type="project" value="UniProtKB-KW"/>
</dbReference>
<dbReference type="Gene3D" id="3.40.50.720">
    <property type="entry name" value="NAD(P)-binding Rossmann-like Domain"/>
    <property type="match status" value="1"/>
</dbReference>
<evidence type="ECO:0000313" key="7">
    <source>
        <dbReference type="Proteomes" id="UP000249757"/>
    </source>
</evidence>
<dbReference type="Pfam" id="PF13561">
    <property type="entry name" value="adh_short_C2"/>
    <property type="match status" value="1"/>
</dbReference>
<comment type="similarity">
    <text evidence="1">Belongs to the short-chain dehydrogenases/reductases (SDR) family.</text>
</comment>
<dbReference type="InterPro" id="IPR020904">
    <property type="entry name" value="Sc_DH/Rdtase_CS"/>
</dbReference>
<dbReference type="CDD" id="cd05233">
    <property type="entry name" value="SDR_c"/>
    <property type="match status" value="1"/>
</dbReference>
<evidence type="ECO:0000256" key="3">
    <source>
        <dbReference type="ARBA" id="ARBA00023002"/>
    </source>
</evidence>
<gene>
    <name evidence="5" type="ORF">Ptr86124_000345</name>
    <name evidence="4" type="ORF">PtrM4_003610</name>
</gene>
<dbReference type="PRINTS" id="PR00081">
    <property type="entry name" value="GDHRDH"/>
</dbReference>
<evidence type="ECO:0000313" key="4">
    <source>
        <dbReference type="EMBL" id="KAF7576121.1"/>
    </source>
</evidence>
<dbReference type="Proteomes" id="UP000249757">
    <property type="component" value="Unassembled WGS sequence"/>
</dbReference>
<keyword evidence="2" id="KW-0521">NADP</keyword>
<dbReference type="InterPro" id="IPR002347">
    <property type="entry name" value="SDR_fam"/>
</dbReference>
<dbReference type="PANTHER" id="PTHR24321:SF8">
    <property type="entry name" value="ESTRADIOL 17-BETA-DEHYDROGENASE 8-RELATED"/>
    <property type="match status" value="1"/>
</dbReference>
<sequence length="279" mass="30669">MNTAPQSLKVLLTGGARGVGRGLFRQLLSSGHNVVILDSNKQELDHVKDRAQEWSNGGKERWHAIHCDLSKRNEMKAAVEEVGQRFDGKLDVLINNAFPTDLVISKDRRMEAEGDEMEQEWDLKIAIGLTAPFILSRLCVPLLAAGRSTQRSPGSIINISSTRAYQSESDHEAYSAAKAGLLGLTQSMAVSLGHRHNIRVNAIVPGWIHVMDENKAADESGALWEDDLTPADATWHPVCRVGRVEHVTRAVEYLVGNEFVTGQEIVVDGGVGRKMVYPD</sequence>
<dbReference type="InterPro" id="IPR036291">
    <property type="entry name" value="NAD(P)-bd_dom_sf"/>
</dbReference>
<dbReference type="PRINTS" id="PR00080">
    <property type="entry name" value="SDRFAMILY"/>
</dbReference>
<dbReference type="Proteomes" id="UP000245464">
    <property type="component" value="Chromosome 1"/>
</dbReference>
<evidence type="ECO:0000313" key="6">
    <source>
        <dbReference type="Proteomes" id="UP000245464"/>
    </source>
</evidence>
<keyword evidence="7" id="KW-1185">Reference proteome</keyword>
<evidence type="ECO:0000256" key="1">
    <source>
        <dbReference type="ARBA" id="ARBA00006484"/>
    </source>
</evidence>
<dbReference type="OMA" id="EPNNEPY"/>
<proteinExistence type="inferred from homology"/>
<reference evidence="7" key="4">
    <citation type="journal article" date="2022" name="Microb. Genom.">
        <title>A global pangenome for the wheat fungal pathogen Pyrenophora tritici-repentis and prediction of effector protein structural homology.</title>
        <authorList>
            <person name="Moolhuijzen P.M."/>
            <person name="See P.T."/>
            <person name="Shi G."/>
            <person name="Powell H.R."/>
            <person name="Cockram J."/>
            <person name="Jorgensen L.N."/>
            <person name="Benslimane H."/>
            <person name="Strelkov S.E."/>
            <person name="Turner J."/>
            <person name="Liu Z."/>
            <person name="Moffat C.S."/>
        </authorList>
    </citation>
    <scope>NUCLEOTIDE SEQUENCE [LARGE SCALE GENOMIC DNA]</scope>
</reference>
<dbReference type="PROSITE" id="PS00061">
    <property type="entry name" value="ADH_SHORT"/>
    <property type="match status" value="1"/>
</dbReference>
<dbReference type="SUPFAM" id="SSF51735">
    <property type="entry name" value="NAD(P)-binding Rossmann-fold domains"/>
    <property type="match status" value="1"/>
</dbReference>
<dbReference type="AlphaFoldDB" id="A0A317B781"/>
<evidence type="ECO:0000313" key="5">
    <source>
        <dbReference type="EMBL" id="KAI1519977.1"/>
    </source>
</evidence>
<dbReference type="EMBL" id="NQIK02000001">
    <property type="protein sequence ID" value="KAF7576121.1"/>
    <property type="molecule type" value="Genomic_DNA"/>
</dbReference>
<dbReference type="EMBL" id="NRDI02000001">
    <property type="protein sequence ID" value="KAI1519977.1"/>
    <property type="molecule type" value="Genomic_DNA"/>
</dbReference>
<evidence type="ECO:0000256" key="2">
    <source>
        <dbReference type="ARBA" id="ARBA00022857"/>
    </source>
</evidence>
<accession>A0A317B781</accession>